<dbReference type="GO" id="GO:0004527">
    <property type="term" value="F:exonuclease activity"/>
    <property type="evidence" value="ECO:0007669"/>
    <property type="project" value="UniProtKB-KW"/>
</dbReference>
<dbReference type="SUPFAM" id="SSF52540">
    <property type="entry name" value="P-loop containing nucleoside triphosphate hydrolases"/>
    <property type="match status" value="1"/>
</dbReference>
<evidence type="ECO:0000256" key="5">
    <source>
        <dbReference type="SAM" id="MobiDB-lite"/>
    </source>
</evidence>
<dbReference type="RefSeq" id="WP_041100892.1">
    <property type="nucleotide sequence ID" value="NZ_JARTHD010000006.1"/>
</dbReference>
<dbReference type="PANTHER" id="PTHR32114">
    <property type="entry name" value="ABC TRANSPORTER ABCH.3"/>
    <property type="match status" value="1"/>
</dbReference>
<keyword evidence="7" id="KW-0540">Nuclease</keyword>
<feature type="region of interest" description="Disordered" evidence="5">
    <location>
        <begin position="473"/>
        <end position="492"/>
    </location>
</feature>
<evidence type="ECO:0000256" key="1">
    <source>
        <dbReference type="ARBA" id="ARBA00006930"/>
    </source>
</evidence>
<dbReference type="Pfam" id="PF13558">
    <property type="entry name" value="SbcC_Walker_B"/>
    <property type="match status" value="1"/>
</dbReference>
<dbReference type="EMBL" id="JXLP01000001">
    <property type="protein sequence ID" value="KIL80779.1"/>
    <property type="molecule type" value="Genomic_DNA"/>
</dbReference>
<feature type="compositionally biased region" description="Low complexity" evidence="5">
    <location>
        <begin position="530"/>
        <end position="541"/>
    </location>
</feature>
<evidence type="ECO:0000313" key="7">
    <source>
        <dbReference type="EMBL" id="KIL80779.1"/>
    </source>
</evidence>
<evidence type="ECO:0000313" key="8">
    <source>
        <dbReference type="Proteomes" id="UP000031982"/>
    </source>
</evidence>
<organism evidence="7 8">
    <name type="scientific">Bacillus badius</name>
    <dbReference type="NCBI Taxonomy" id="1455"/>
    <lineage>
        <taxon>Bacteria</taxon>
        <taxon>Bacillati</taxon>
        <taxon>Bacillota</taxon>
        <taxon>Bacilli</taxon>
        <taxon>Bacillales</taxon>
        <taxon>Bacillaceae</taxon>
        <taxon>Pseudobacillus</taxon>
    </lineage>
</organism>
<keyword evidence="7" id="KW-0378">Hydrolase</keyword>
<evidence type="ECO:0000256" key="2">
    <source>
        <dbReference type="ARBA" id="ARBA00011322"/>
    </source>
</evidence>
<proteinExistence type="inferred from homology"/>
<feature type="domain" description="Rad50/SbcC-type AAA" evidence="6">
    <location>
        <begin position="5"/>
        <end position="215"/>
    </location>
</feature>
<evidence type="ECO:0000256" key="4">
    <source>
        <dbReference type="SAM" id="Coils"/>
    </source>
</evidence>
<gene>
    <name evidence="7" type="ORF">SD77_0627</name>
</gene>
<dbReference type="InterPro" id="IPR027417">
    <property type="entry name" value="P-loop_NTPase"/>
</dbReference>
<feature type="compositionally biased region" description="Basic and acidic residues" evidence="5">
    <location>
        <begin position="473"/>
        <end position="491"/>
    </location>
</feature>
<evidence type="ECO:0000256" key="3">
    <source>
        <dbReference type="ARBA" id="ARBA00013368"/>
    </source>
</evidence>
<keyword evidence="4" id="KW-0175">Coiled coil</keyword>
<keyword evidence="7" id="KW-0269">Exonuclease</keyword>
<feature type="region of interest" description="Disordered" evidence="5">
    <location>
        <begin position="338"/>
        <end position="372"/>
    </location>
</feature>
<evidence type="ECO:0000259" key="6">
    <source>
        <dbReference type="Pfam" id="PF13476"/>
    </source>
</evidence>
<feature type="compositionally biased region" description="Basic and acidic residues" evidence="5">
    <location>
        <begin position="358"/>
        <end position="372"/>
    </location>
</feature>
<comment type="subunit">
    <text evidence="2">Heterodimer of SbcC and SbcD.</text>
</comment>
<keyword evidence="8" id="KW-1185">Reference proteome</keyword>
<feature type="coiled-coil region" evidence="4">
    <location>
        <begin position="694"/>
        <end position="862"/>
    </location>
</feature>
<dbReference type="InterPro" id="IPR038729">
    <property type="entry name" value="Rad50/SbcC_AAA"/>
</dbReference>
<name>A0ABR5B1C0_BACBA</name>
<feature type="region of interest" description="Disordered" evidence="5">
    <location>
        <begin position="528"/>
        <end position="565"/>
    </location>
</feature>
<reference evidence="7 8" key="1">
    <citation type="submission" date="2015-01" db="EMBL/GenBank/DDBJ databases">
        <title>Genome Assembly of Bacillus badius MTCC 1458.</title>
        <authorList>
            <person name="Verma A."/>
            <person name="Khatri I."/>
            <person name="Mual P."/>
            <person name="Subramanian S."/>
            <person name="Krishnamurthi S."/>
        </authorList>
    </citation>
    <scope>NUCLEOTIDE SEQUENCE [LARGE SCALE GENOMIC DNA]</scope>
    <source>
        <strain evidence="7 8">MTCC 1458</strain>
    </source>
</reference>
<dbReference type="Gene3D" id="3.40.50.300">
    <property type="entry name" value="P-loop containing nucleotide triphosphate hydrolases"/>
    <property type="match status" value="2"/>
</dbReference>
<accession>A0ABR5B1C0</accession>
<dbReference type="Pfam" id="PF13476">
    <property type="entry name" value="AAA_23"/>
    <property type="match status" value="1"/>
</dbReference>
<dbReference type="Proteomes" id="UP000031982">
    <property type="component" value="Unassembled WGS sequence"/>
</dbReference>
<protein>
    <recommendedName>
        <fullName evidence="3">Nuclease SbcCD subunit C</fullName>
    </recommendedName>
</protein>
<dbReference type="PANTHER" id="PTHR32114:SF2">
    <property type="entry name" value="ABC TRANSPORTER ABCH.3"/>
    <property type="match status" value="1"/>
</dbReference>
<comment type="similarity">
    <text evidence="1">Belongs to the SMC family. SbcC subfamily.</text>
</comment>
<feature type="compositionally biased region" description="Basic and acidic residues" evidence="5">
    <location>
        <begin position="542"/>
        <end position="565"/>
    </location>
</feature>
<comment type="caution">
    <text evidence="7">The sequence shown here is derived from an EMBL/GenBank/DDBJ whole genome shotgun (WGS) entry which is preliminary data.</text>
</comment>
<sequence length="1046" mass="119446">MKPVKLIMQAFGPYAGREEIDFRKLENRTMFVISGKTGSGKTTIFDGISFAIYGRASGEERTGSDLRSQFAKDELLTEVSLEFSLKDRSYYIYRSPQQEKKKERGEGFRTINAKAELYEISDTGEQKLIAANVREVDEKVKEIIQLDANQFRQILMIPQGEFRKLLVSDSKEKEKVLQRLFHTEFYKLIEEKLKNQAAELAKKVESGQRERAQLLGGIEPATAEMTELLEQKPRNEAAILSQLKVDTRLLAEKLAGMTKEIEQQQNERDELTRSIHQAQHIIQQMARQKELETEKKELEDKKPEMARKTAEIEWAEKAKNLGRQEELCMQLKEHLDKEEKRAEESRTALLKQQQAIEEAERQWQEENSREEERKQAAEALNKLLSLNEAVSSLDQEKATLNRLHAQVQAYEKKREALAAQSEQTEAQIEKLEAALGSLDYWQRVLYDEEKKKQTVEAQMKLLEKMIKGTERVSRLKKEEQEQKRRSAEKEQQLQAAKAQVQQLEEAWHKQQAGLLAQSLVAGQPCAVCGSASHPSPASAHADAPEKEEMEAAKQKAAQAEKEQQEAARELARIQVHVQKEEELLLEWKQETAELELKLEDSDLAAQEVQLASAQAAAGQAIQQANEKLQQKRAWTEERSRLNEHWKELRAEVTKCQQNELEARELYARKQSRVEELFKLIPEPLQQKAAYDQAVQHAERSSRILEERLAAALQQRQAAETALAAAEAGWREIQSTIDQHKERLAAERTRFKQLMEENGFGDFKHYAASKRTDAEIKRQQQEIHSFNERLRSVSDLLEEFTVSLKGIEQPDLAALTAKKAEIDNRIAERDKERLALNHLISSYRRIEERAEAIEEHLRGLEKDYSVVGHLYDITHGKNVHKLTFERYVLAAFLDDILVVANERLVKMTSGRYTLHRKTDRAKGNAQSGLELLIFDQYTGQERHVKTLSGGESFKAALALALGLAEVVQQYAGGVSLETMFIDEGFGTLDPESLDQAIEALMEIQDSGRLVGVISHVPELKERIDARLEVMSTQSGSYTQFQLAIAAL</sequence>